<keyword evidence="9" id="KW-1185">Reference proteome</keyword>
<dbReference type="Proteomes" id="UP000824540">
    <property type="component" value="Unassembled WGS sequence"/>
</dbReference>
<dbReference type="Pfam" id="PF00643">
    <property type="entry name" value="zf-B_box"/>
    <property type="match status" value="1"/>
</dbReference>
<evidence type="ECO:0000313" key="9">
    <source>
        <dbReference type="Proteomes" id="UP000824540"/>
    </source>
</evidence>
<sequence length="670" mass="74497">MFNHPLESKGEGGGVWEVRVLLDFIGGGYELEGGRLTGIKMGVLKDNGVSWWVEPETELCRSVRLMRGLLNAIQQDGGANTPLLPPVIPPPAPPVTETNEIVSLEMGVKIKSQHSAPRTPTYHEPQTTPPPHTLLTPTPTHQTPTSHKPQTPPPHQPPTTQTPTSHLPAPPPNPPTHKRVHDRVKERDRKRESREVIEGRGRAKRDVSYKKQHSSERDCVFYELVKVCSLSTLPDLLSLDSVQHHTSCRYSYCMGCIKGCWDQDDHTGVYSCPQCRETFTPRPVLRRNTMLAEVVEKLKMIGLQAAPPAHCYTGPGDVTCDVCTGRKHKAIKSCLVCLASYCETHLKLHNELHPGNTHNLINATGNLQEKICSHHEKALEIYCRTDQQCICYLCTIEDHRGHDTVSTITARTEIQKQLGVTQRGFQNKIQEREKELQDLRQAVQSLTVGTDQRRRQQLSAGRAISGLTSEEPSVGSLSSPVGLNPTQPHCGEQARSAQAAVEDSERIFTELIHSIERRRSEVKELIRDQEKAAVSEAEGLLERLEQEIAELKRRDAELEQLSHTEDHIHFLQHCKSQCVSPGHGDSPSITVHPHFSFEAVKKSVSELKQQLEDVCKGEMAKISRAGLLPEEAEAQIVSEEISGEPGSPLSRVSPTTQNSGRPATGRDDME</sequence>
<keyword evidence="5" id="KW-0175">Coiled coil</keyword>
<reference evidence="8" key="1">
    <citation type="thesis" date="2021" institute="BYU ScholarsArchive" country="Provo, UT, USA">
        <title>Applications of and Algorithms for Genome Assembly and Genomic Analyses with an Emphasis on Marine Teleosts.</title>
        <authorList>
            <person name="Pickett B.D."/>
        </authorList>
    </citation>
    <scope>NUCLEOTIDE SEQUENCE</scope>
    <source>
        <strain evidence="8">HI-2016</strain>
    </source>
</reference>
<dbReference type="Gene3D" id="3.30.160.60">
    <property type="entry name" value="Classic Zinc Finger"/>
    <property type="match status" value="1"/>
</dbReference>
<dbReference type="Gene3D" id="4.10.830.40">
    <property type="match status" value="1"/>
</dbReference>
<dbReference type="AlphaFoldDB" id="A0A8T2MR58"/>
<evidence type="ECO:0000259" key="7">
    <source>
        <dbReference type="PROSITE" id="PS50119"/>
    </source>
</evidence>
<gene>
    <name evidence="8" type="ORF">JZ751_023713</name>
</gene>
<dbReference type="EMBL" id="JAFBMS010000526">
    <property type="protein sequence ID" value="KAG9330594.1"/>
    <property type="molecule type" value="Genomic_DNA"/>
</dbReference>
<feature type="region of interest" description="Disordered" evidence="6">
    <location>
        <begin position="461"/>
        <end position="497"/>
    </location>
</feature>
<dbReference type="SUPFAM" id="SSF57850">
    <property type="entry name" value="RING/U-box"/>
    <property type="match status" value="1"/>
</dbReference>
<keyword evidence="1" id="KW-0479">Metal-binding</keyword>
<feature type="coiled-coil region" evidence="5">
    <location>
        <begin position="512"/>
        <end position="564"/>
    </location>
</feature>
<dbReference type="InterPro" id="IPR000315">
    <property type="entry name" value="Znf_B-box"/>
</dbReference>
<keyword evidence="2 4" id="KW-0863">Zinc-finger</keyword>
<dbReference type="PANTHER" id="PTHR25465">
    <property type="entry name" value="B-BOX DOMAIN CONTAINING"/>
    <property type="match status" value="1"/>
</dbReference>
<dbReference type="Gene3D" id="3.30.40.10">
    <property type="entry name" value="Zinc/RING finger domain, C3HC4 (zinc finger)"/>
    <property type="match status" value="1"/>
</dbReference>
<feature type="compositionally biased region" description="Low complexity" evidence="6">
    <location>
        <begin position="158"/>
        <end position="167"/>
    </location>
</feature>
<evidence type="ECO:0000256" key="3">
    <source>
        <dbReference type="ARBA" id="ARBA00022833"/>
    </source>
</evidence>
<dbReference type="InterPro" id="IPR051051">
    <property type="entry name" value="E3_ubiq-ligase_TRIM/RNF"/>
</dbReference>
<dbReference type="SMART" id="SM00336">
    <property type="entry name" value="BBOX"/>
    <property type="match status" value="1"/>
</dbReference>
<proteinExistence type="predicted"/>
<evidence type="ECO:0000256" key="5">
    <source>
        <dbReference type="SAM" id="Coils"/>
    </source>
</evidence>
<feature type="compositionally biased region" description="Polar residues" evidence="6">
    <location>
        <begin position="650"/>
        <end position="661"/>
    </location>
</feature>
<feature type="region of interest" description="Disordered" evidence="6">
    <location>
        <begin position="112"/>
        <end position="210"/>
    </location>
</feature>
<protein>
    <recommendedName>
        <fullName evidence="7">B box-type domain-containing protein</fullName>
    </recommendedName>
</protein>
<evidence type="ECO:0000256" key="6">
    <source>
        <dbReference type="SAM" id="MobiDB-lite"/>
    </source>
</evidence>
<feature type="coiled-coil region" evidence="5">
    <location>
        <begin position="422"/>
        <end position="449"/>
    </location>
</feature>
<comment type="caution">
    <text evidence="8">The sequence shown here is derived from an EMBL/GenBank/DDBJ whole genome shotgun (WGS) entry which is preliminary data.</text>
</comment>
<evidence type="ECO:0000313" key="8">
    <source>
        <dbReference type="EMBL" id="KAG9330594.1"/>
    </source>
</evidence>
<evidence type="ECO:0000256" key="1">
    <source>
        <dbReference type="ARBA" id="ARBA00022723"/>
    </source>
</evidence>
<dbReference type="GO" id="GO:0008270">
    <property type="term" value="F:zinc ion binding"/>
    <property type="evidence" value="ECO:0007669"/>
    <property type="project" value="UniProtKB-KW"/>
</dbReference>
<dbReference type="InterPro" id="IPR013083">
    <property type="entry name" value="Znf_RING/FYVE/PHD"/>
</dbReference>
<name>A0A8T2MR58_9TELE</name>
<dbReference type="InterPro" id="IPR058030">
    <property type="entry name" value="TRIM8/14/16/25/29/45/65_CC"/>
</dbReference>
<feature type="compositionally biased region" description="Low complexity" evidence="6">
    <location>
        <begin position="133"/>
        <end position="149"/>
    </location>
</feature>
<evidence type="ECO:0000256" key="2">
    <source>
        <dbReference type="ARBA" id="ARBA00022771"/>
    </source>
</evidence>
<feature type="region of interest" description="Disordered" evidence="6">
    <location>
        <begin position="633"/>
        <end position="670"/>
    </location>
</feature>
<feature type="domain" description="B box-type" evidence="7">
    <location>
        <begin position="367"/>
        <end position="407"/>
    </location>
</feature>
<dbReference type="PANTHER" id="PTHR25465:SF5">
    <property type="entry name" value="E3 UBIQUITIN_ISG15 LIGASE TRIM25-RELATED"/>
    <property type="match status" value="1"/>
</dbReference>
<dbReference type="OrthoDB" id="6105938at2759"/>
<organism evidence="8 9">
    <name type="scientific">Albula glossodonta</name>
    <name type="common">roundjaw bonefish</name>
    <dbReference type="NCBI Taxonomy" id="121402"/>
    <lineage>
        <taxon>Eukaryota</taxon>
        <taxon>Metazoa</taxon>
        <taxon>Chordata</taxon>
        <taxon>Craniata</taxon>
        <taxon>Vertebrata</taxon>
        <taxon>Euteleostomi</taxon>
        <taxon>Actinopterygii</taxon>
        <taxon>Neopterygii</taxon>
        <taxon>Teleostei</taxon>
        <taxon>Albuliformes</taxon>
        <taxon>Albulidae</taxon>
        <taxon>Albula</taxon>
    </lineage>
</organism>
<dbReference type="PRINTS" id="PR01217">
    <property type="entry name" value="PRICHEXTENSN"/>
</dbReference>
<dbReference type="SUPFAM" id="SSF57845">
    <property type="entry name" value="B-box zinc-binding domain"/>
    <property type="match status" value="1"/>
</dbReference>
<feature type="compositionally biased region" description="Polar residues" evidence="6">
    <location>
        <begin position="466"/>
        <end position="487"/>
    </location>
</feature>
<dbReference type="PROSITE" id="PS50119">
    <property type="entry name" value="ZF_BBOX"/>
    <property type="match status" value="1"/>
</dbReference>
<keyword evidence="3" id="KW-0862">Zinc</keyword>
<accession>A0A8T2MR58</accession>
<dbReference type="Pfam" id="PF25600">
    <property type="entry name" value="TRIM_CC"/>
    <property type="match status" value="1"/>
</dbReference>
<dbReference type="CDD" id="cd19769">
    <property type="entry name" value="Bbox2_TRIM16-like"/>
    <property type="match status" value="1"/>
</dbReference>
<evidence type="ECO:0000256" key="4">
    <source>
        <dbReference type="PROSITE-ProRule" id="PRU00024"/>
    </source>
</evidence>
<feature type="compositionally biased region" description="Basic and acidic residues" evidence="6">
    <location>
        <begin position="183"/>
        <end position="210"/>
    </location>
</feature>